<feature type="domain" description="Glycine transporter" evidence="9">
    <location>
        <begin position="5"/>
        <end position="77"/>
    </location>
</feature>
<evidence type="ECO:0000256" key="3">
    <source>
        <dbReference type="ARBA" id="ARBA00022475"/>
    </source>
</evidence>
<dbReference type="EMBL" id="VSZI01000002">
    <property type="protein sequence ID" value="TYR16974.1"/>
    <property type="molecule type" value="Genomic_DNA"/>
</dbReference>
<keyword evidence="4 8" id="KW-0812">Transmembrane</keyword>
<protein>
    <submittedName>
        <fullName evidence="11">Trimeric intracellular cation channel family protein</fullName>
    </submittedName>
</protein>
<dbReference type="RefSeq" id="WP_148813226.1">
    <property type="nucleotide sequence ID" value="NZ_VSZI01000002.1"/>
</dbReference>
<name>A0A2W5BDE7_9CORY</name>
<feature type="transmembrane region" description="Helical" evidence="8">
    <location>
        <begin position="174"/>
        <end position="195"/>
    </location>
</feature>
<comment type="subcellular location">
    <subcellularLocation>
        <location evidence="1">Cell membrane</location>
        <topology evidence="1">Multi-pass membrane protein</topology>
    </subcellularLocation>
</comment>
<dbReference type="InterPro" id="IPR005115">
    <property type="entry name" value="Gly_transporter"/>
</dbReference>
<reference evidence="10 12" key="1">
    <citation type="submission" date="2017-11" db="EMBL/GenBank/DDBJ databases">
        <title>Infants hospitalized years apart are colonized by the same room-sourced microbial strains.</title>
        <authorList>
            <person name="Brooks B."/>
            <person name="Olm M.R."/>
            <person name="Firek B.A."/>
            <person name="Baker R."/>
            <person name="Thomas B.C."/>
            <person name="Morowitz M.J."/>
            <person name="Banfield J.F."/>
        </authorList>
    </citation>
    <scope>NUCLEOTIDE SEQUENCE [LARGE SCALE GENOMIC DNA]</scope>
    <source>
        <strain evidence="10">S2_012_000_R3_87</strain>
    </source>
</reference>
<feature type="domain" description="Glycine transporter" evidence="9">
    <location>
        <begin position="91"/>
        <end position="163"/>
    </location>
</feature>
<evidence type="ECO:0000313" key="10">
    <source>
        <dbReference type="EMBL" id="PZP02450.1"/>
    </source>
</evidence>
<keyword evidence="5 8" id="KW-1133">Transmembrane helix</keyword>
<evidence type="ECO:0000313" key="13">
    <source>
        <dbReference type="Proteomes" id="UP000324726"/>
    </source>
</evidence>
<keyword evidence="3" id="KW-1003">Cell membrane</keyword>
<feature type="transmembrane region" description="Helical" evidence="8">
    <location>
        <begin position="63"/>
        <end position="80"/>
    </location>
</feature>
<feature type="transmembrane region" description="Helical" evidence="8">
    <location>
        <begin position="87"/>
        <end position="109"/>
    </location>
</feature>
<evidence type="ECO:0000259" key="9">
    <source>
        <dbReference type="Pfam" id="PF03458"/>
    </source>
</evidence>
<evidence type="ECO:0000256" key="4">
    <source>
        <dbReference type="ARBA" id="ARBA00022692"/>
    </source>
</evidence>
<dbReference type="AlphaFoldDB" id="A0A2W5BDE7"/>
<evidence type="ECO:0000313" key="12">
    <source>
        <dbReference type="Proteomes" id="UP000249451"/>
    </source>
</evidence>
<comment type="similarity">
    <text evidence="2">Belongs to the UPF0126 family.</text>
</comment>
<accession>A0A2W5BDE7</accession>
<dbReference type="Proteomes" id="UP000324726">
    <property type="component" value="Unassembled WGS sequence"/>
</dbReference>
<comment type="caution">
    <text evidence="10">The sequence shown here is derived from an EMBL/GenBank/DDBJ whole genome shotgun (WGS) entry which is preliminary data.</text>
</comment>
<evidence type="ECO:0000256" key="1">
    <source>
        <dbReference type="ARBA" id="ARBA00004651"/>
    </source>
</evidence>
<keyword evidence="6 8" id="KW-0472">Membrane</keyword>
<dbReference type="PANTHER" id="PTHR30506:SF3">
    <property type="entry name" value="UPF0126 INNER MEMBRANE PROTEIN YADS-RELATED"/>
    <property type="match status" value="1"/>
</dbReference>
<feature type="compositionally biased region" description="Basic and acidic residues" evidence="7">
    <location>
        <begin position="270"/>
        <end position="283"/>
    </location>
</feature>
<dbReference type="Pfam" id="PF03458">
    <property type="entry name" value="Gly_transporter"/>
    <property type="match status" value="2"/>
</dbReference>
<feature type="region of interest" description="Disordered" evidence="7">
    <location>
        <begin position="239"/>
        <end position="293"/>
    </location>
</feature>
<evidence type="ECO:0000256" key="5">
    <source>
        <dbReference type="ARBA" id="ARBA00022989"/>
    </source>
</evidence>
<evidence type="ECO:0000313" key="11">
    <source>
        <dbReference type="EMBL" id="TYR16974.1"/>
    </source>
</evidence>
<evidence type="ECO:0000256" key="6">
    <source>
        <dbReference type="ARBA" id="ARBA00023136"/>
    </source>
</evidence>
<reference evidence="11 13" key="2">
    <citation type="submission" date="2019-08" db="EMBL/GenBank/DDBJ databases">
        <title>Draft genome of C. urealyticum strain VH4248.</title>
        <authorList>
            <person name="Navas J."/>
        </authorList>
    </citation>
    <scope>NUCLEOTIDE SEQUENCE [LARGE SCALE GENOMIC DNA]</scope>
    <source>
        <strain evidence="11 13">VH4248</strain>
    </source>
</reference>
<sequence length="293" mass="31244">MFLIVLFVIGITAEGATGALAAGRERMDLFGVAIIACVTAIGGGSVRDVLLGNYPLVWVENPIYLVFVLVAAFITVAIPVMMTYFHWVFLILDAVGLSVFTVLGTQIALGAGHGALIAIVAAVLTGVFGGVLRDIMSNRVPLVFQGDLYASVAVSGSILYLALNAAGVNDNVNAIIVLAFTFGLRLCAIFFHWSLPVFEYQEREFTRDREHSLSNRLLNKARELRPAGPRQLRITEGIAGLRHRHHGENPGATATGEDPRAGGQAATESDVNKECGCECHGQGDGDTQPKPGE</sequence>
<evidence type="ECO:0000256" key="2">
    <source>
        <dbReference type="ARBA" id="ARBA00008193"/>
    </source>
</evidence>
<gene>
    <name evidence="10" type="ORF">DI609_02480</name>
    <name evidence="11" type="ORF">FYJ87_09055</name>
</gene>
<dbReference type="EMBL" id="QFNY01000036">
    <property type="protein sequence ID" value="PZP02450.1"/>
    <property type="molecule type" value="Genomic_DNA"/>
</dbReference>
<dbReference type="GO" id="GO:0005886">
    <property type="term" value="C:plasma membrane"/>
    <property type="evidence" value="ECO:0007669"/>
    <property type="project" value="UniProtKB-SubCell"/>
</dbReference>
<evidence type="ECO:0000256" key="8">
    <source>
        <dbReference type="SAM" id="Phobius"/>
    </source>
</evidence>
<feature type="transmembrane region" description="Helical" evidence="8">
    <location>
        <begin position="148"/>
        <end position="168"/>
    </location>
</feature>
<dbReference type="PANTHER" id="PTHR30506">
    <property type="entry name" value="INNER MEMBRANE PROTEIN"/>
    <property type="match status" value="1"/>
</dbReference>
<organism evidence="10 12">
    <name type="scientific">Corynebacterium urealyticum</name>
    <dbReference type="NCBI Taxonomy" id="43771"/>
    <lineage>
        <taxon>Bacteria</taxon>
        <taxon>Bacillati</taxon>
        <taxon>Actinomycetota</taxon>
        <taxon>Actinomycetes</taxon>
        <taxon>Mycobacteriales</taxon>
        <taxon>Corynebacteriaceae</taxon>
        <taxon>Corynebacterium</taxon>
    </lineage>
</organism>
<feature type="transmembrane region" description="Helical" evidence="8">
    <location>
        <begin position="115"/>
        <end position="136"/>
    </location>
</feature>
<proteinExistence type="inferred from homology"/>
<evidence type="ECO:0000256" key="7">
    <source>
        <dbReference type="SAM" id="MobiDB-lite"/>
    </source>
</evidence>
<dbReference type="Proteomes" id="UP000249451">
    <property type="component" value="Unassembled WGS sequence"/>
</dbReference>